<keyword evidence="4" id="KW-1185">Reference proteome</keyword>
<proteinExistence type="predicted"/>
<dbReference type="InterPro" id="IPR025295">
    <property type="entry name" value="eCIS_core_dom"/>
</dbReference>
<evidence type="ECO:0000313" key="4">
    <source>
        <dbReference type="Proteomes" id="UP000003586"/>
    </source>
</evidence>
<accession>W0F6L7</accession>
<organism evidence="3 4">
    <name type="scientific">Niabella soli DSM 19437</name>
    <dbReference type="NCBI Taxonomy" id="929713"/>
    <lineage>
        <taxon>Bacteria</taxon>
        <taxon>Pseudomonadati</taxon>
        <taxon>Bacteroidota</taxon>
        <taxon>Chitinophagia</taxon>
        <taxon>Chitinophagales</taxon>
        <taxon>Chitinophagaceae</taxon>
        <taxon>Niabella</taxon>
    </lineage>
</organism>
<feature type="region of interest" description="Disordered" evidence="1">
    <location>
        <begin position="1"/>
        <end position="23"/>
    </location>
</feature>
<dbReference type="STRING" id="929713.NIASO_08175"/>
<evidence type="ECO:0000313" key="3">
    <source>
        <dbReference type="EMBL" id="AHF17463.1"/>
    </source>
</evidence>
<dbReference type="HOGENOM" id="CLU_962549_0_0_10"/>
<feature type="domain" description="eCIS core" evidence="2">
    <location>
        <begin position="19"/>
        <end position="96"/>
    </location>
</feature>
<sequence>MASSAVSATIAATKGGGSPLSGDAKTFMENRFGTDFSNVKIHTGSNAAQLSGQLNAQAFTVGNDIYFNEGKFAPGSNQGKHLLAHELTHTLQQGEKHTIQRSCSDGKCDSCNGGKKDFWVTYYFRTKASEKVLKYVEDQTKTAAKILANCCLNLKTKSDTSLIAGGGKFDWQDSSKPGEWHYNKSTSDLGTGNTFKDAKGIPIIIADEVPDSGGGITVDKRFDKKYSGKTYAAIAVNETNSSCNSLAHELWHVSSGIVGHDKVHGGIAECSSDTVSDEYCKNMRLIAGA</sequence>
<feature type="compositionally biased region" description="Low complexity" evidence="1">
    <location>
        <begin position="1"/>
        <end position="13"/>
    </location>
</feature>
<dbReference type="eggNOG" id="COG5412">
    <property type="taxonomic scope" value="Bacteria"/>
</dbReference>
<dbReference type="KEGG" id="nso:NIASO_08175"/>
<dbReference type="Proteomes" id="UP000003586">
    <property type="component" value="Chromosome"/>
</dbReference>
<evidence type="ECO:0000256" key="1">
    <source>
        <dbReference type="SAM" id="MobiDB-lite"/>
    </source>
</evidence>
<dbReference type="AlphaFoldDB" id="W0F6L7"/>
<dbReference type="EMBL" id="CP007035">
    <property type="protein sequence ID" value="AHF17463.1"/>
    <property type="molecule type" value="Genomic_DNA"/>
</dbReference>
<reference evidence="3 4" key="1">
    <citation type="submission" date="2013-12" db="EMBL/GenBank/DDBJ databases">
        <authorList>
            <consortium name="DOE Joint Genome Institute"/>
            <person name="Eisen J."/>
            <person name="Huntemann M."/>
            <person name="Han J."/>
            <person name="Chen A."/>
            <person name="Kyrpides N."/>
            <person name="Mavromatis K."/>
            <person name="Markowitz V."/>
            <person name="Palaniappan K."/>
            <person name="Ivanova N."/>
            <person name="Schaumberg A."/>
            <person name="Pati A."/>
            <person name="Liolios K."/>
            <person name="Nordberg H.P."/>
            <person name="Cantor M.N."/>
            <person name="Hua S.X."/>
            <person name="Woyke T."/>
        </authorList>
    </citation>
    <scope>NUCLEOTIDE SEQUENCE [LARGE SCALE GENOMIC DNA]</scope>
    <source>
        <strain evidence="4">DSM 19437</strain>
    </source>
</reference>
<protein>
    <recommendedName>
        <fullName evidence="2">eCIS core domain-containing protein</fullName>
    </recommendedName>
</protein>
<evidence type="ECO:0000259" key="2">
    <source>
        <dbReference type="Pfam" id="PF13699"/>
    </source>
</evidence>
<dbReference type="Pfam" id="PF13699">
    <property type="entry name" value="eCIS_core"/>
    <property type="match status" value="1"/>
</dbReference>
<name>W0F6L7_9BACT</name>
<gene>
    <name evidence="3" type="ORF">NIASO_08175</name>
</gene>